<proteinExistence type="inferred from homology"/>
<evidence type="ECO:0000256" key="2">
    <source>
        <dbReference type="ARBA" id="ARBA00006395"/>
    </source>
</evidence>
<feature type="region of interest" description="Disordered" evidence="7">
    <location>
        <begin position="111"/>
        <end position="131"/>
    </location>
</feature>
<sequence>MVSNLINTVKKKFLSNYIKLDEDWLSGCIDWVTSDCPGLHADDVYKKAYDQWLLTDLSETGVPCIPERVFQQKDPFSLPGKFILQLNFVIDISESSYDQWRRLNDQKLDEPEPVEEFRTQSSNQGKKQPKRKRLLKLELTDGTRKVDAMEYRPVPCLSTKLFPGTKLLISGPIQCSNGVLLLTQSNVNILGGEVDTLLVPNAFENILLKQLNKPLNPKPRLDYQEAKVAEESQPHVRNHPNRPVVMAQFKKPPPRTGSGVVVPELEQLMNEDDNLLSGMEMETLEAVSTGRPTTPELLEFEREDENLFNDAAMLDEVEMLGPAPNPPEPPPMASTSHAAGDSFQDFVDQALFDEDFLPPPEHRRNPSILDTDYQFRIRGHSLVTIDQLTNILQKQGDSIGDRSFILRGKFHRVVEKLIIKDDYWNIGVLFEDLWSREKLKVRILSVVLNKLTGRTAKELTEMYKCAQGRPNIKEEIQEILEMLKEKIRKVDCYLKIDYSTDFPCPSLVELIDAAPVLNNILRMKVQSENLTSVQ</sequence>
<feature type="domain" description="RecQ mediated genome instability protein 1 OB-fold" evidence="8">
    <location>
        <begin position="71"/>
        <end position="200"/>
    </location>
</feature>
<dbReference type="InterPro" id="IPR032199">
    <property type="entry name" value="RMI1_C"/>
</dbReference>
<accession>A0A1B0CL91</accession>
<evidence type="ECO:0000256" key="7">
    <source>
        <dbReference type="SAM" id="MobiDB-lite"/>
    </source>
</evidence>
<dbReference type="Gene3D" id="2.40.50.770">
    <property type="entry name" value="RecQ-mediated genome instability protein Rmi1, C-terminal domain"/>
    <property type="match status" value="1"/>
</dbReference>
<dbReference type="VEuPathDB" id="VectorBase:LLONM1_002008"/>
<keyword evidence="5" id="KW-0539">Nucleus</keyword>
<dbReference type="AlphaFoldDB" id="A0A1B0CL91"/>
<dbReference type="InterPro" id="IPR049363">
    <property type="entry name" value="RMI1_N"/>
</dbReference>
<evidence type="ECO:0000256" key="1">
    <source>
        <dbReference type="ARBA" id="ARBA00004123"/>
    </source>
</evidence>
<dbReference type="PANTHER" id="PTHR14790:SF15">
    <property type="entry name" value="RECQ-MEDIATED GENOME INSTABILITY PROTEIN 1"/>
    <property type="match status" value="1"/>
</dbReference>
<dbReference type="GO" id="GO:0031422">
    <property type="term" value="C:RecQ family helicase-topoisomerase III complex"/>
    <property type="evidence" value="ECO:0007669"/>
    <property type="project" value="TreeGrafter"/>
</dbReference>
<dbReference type="GO" id="GO:0000712">
    <property type="term" value="P:resolution of meiotic recombination intermediates"/>
    <property type="evidence" value="ECO:0007669"/>
    <property type="project" value="TreeGrafter"/>
</dbReference>
<keyword evidence="12" id="KW-1185">Reference proteome</keyword>
<name>A0A1B0CL91_LUTLO</name>
<dbReference type="Pfam" id="PF16099">
    <property type="entry name" value="RMI1_C"/>
    <property type="match status" value="1"/>
</dbReference>
<dbReference type="Pfam" id="PF21000">
    <property type="entry name" value="RMI1_N_N"/>
    <property type="match status" value="1"/>
</dbReference>
<feature type="domain" description="RecQ-mediated genome instability protein 1 C-terminal OB-fold" evidence="9">
    <location>
        <begin position="402"/>
        <end position="513"/>
    </location>
</feature>
<evidence type="ECO:0000313" key="11">
    <source>
        <dbReference type="EnsemblMetazoa" id="LLOJ005378-PA"/>
    </source>
</evidence>
<reference evidence="11" key="1">
    <citation type="submission" date="2020-05" db="UniProtKB">
        <authorList>
            <consortium name="EnsemblMetazoa"/>
        </authorList>
    </citation>
    <scope>IDENTIFICATION</scope>
    <source>
        <strain evidence="11">Jacobina</strain>
    </source>
</reference>
<dbReference type="Gene3D" id="1.10.8.1020">
    <property type="entry name" value="RecQ-mediated genome instability protein 1, N-terminal domain"/>
    <property type="match status" value="1"/>
</dbReference>
<organism evidence="11 12">
    <name type="scientific">Lutzomyia longipalpis</name>
    <name type="common">Sand fly</name>
    <dbReference type="NCBI Taxonomy" id="7200"/>
    <lineage>
        <taxon>Eukaryota</taxon>
        <taxon>Metazoa</taxon>
        <taxon>Ecdysozoa</taxon>
        <taxon>Arthropoda</taxon>
        <taxon>Hexapoda</taxon>
        <taxon>Insecta</taxon>
        <taxon>Pterygota</taxon>
        <taxon>Neoptera</taxon>
        <taxon>Endopterygota</taxon>
        <taxon>Diptera</taxon>
        <taxon>Nematocera</taxon>
        <taxon>Psychodoidea</taxon>
        <taxon>Psychodidae</taxon>
        <taxon>Lutzomyia</taxon>
        <taxon>Lutzomyia</taxon>
    </lineage>
</organism>
<evidence type="ECO:0000313" key="12">
    <source>
        <dbReference type="Proteomes" id="UP000092461"/>
    </source>
</evidence>
<dbReference type="GO" id="GO:0016604">
    <property type="term" value="C:nuclear body"/>
    <property type="evidence" value="ECO:0007669"/>
    <property type="project" value="TreeGrafter"/>
</dbReference>
<dbReference type="Pfam" id="PF08585">
    <property type="entry name" value="RMI1_N_C"/>
    <property type="match status" value="1"/>
</dbReference>
<dbReference type="GO" id="GO:0000166">
    <property type="term" value="F:nucleotide binding"/>
    <property type="evidence" value="ECO:0007669"/>
    <property type="project" value="InterPro"/>
</dbReference>
<dbReference type="GO" id="GO:0006260">
    <property type="term" value="P:DNA replication"/>
    <property type="evidence" value="ECO:0007669"/>
    <property type="project" value="UniProtKB-KW"/>
</dbReference>
<dbReference type="EMBL" id="AJWK01017047">
    <property type="status" value="NOT_ANNOTATED_CDS"/>
    <property type="molecule type" value="Genomic_DNA"/>
</dbReference>
<evidence type="ECO:0000259" key="10">
    <source>
        <dbReference type="Pfam" id="PF21000"/>
    </source>
</evidence>
<evidence type="ECO:0000256" key="4">
    <source>
        <dbReference type="ARBA" id="ARBA00022705"/>
    </source>
</evidence>
<comment type="function">
    <text evidence="6">Essential component of the RMI complex, a complex that plays an important role in the processing of homologous recombination intermediates to limit DNA crossover formation in cells. Promotes TOP3A binding to double Holliday junctions (DHJ) and hence stimulates TOP3A-mediated dissolution. Required for BLM phosphorylation during mitosis. Within the BLM complex, required for BLM and TOP3A stability.</text>
</comment>
<evidence type="ECO:0000259" key="9">
    <source>
        <dbReference type="Pfam" id="PF16099"/>
    </source>
</evidence>
<dbReference type="PANTHER" id="PTHR14790">
    <property type="entry name" value="RECQ-MEDIATED GENOME INSTABILITY PROTEIN 1 RMI1"/>
    <property type="match status" value="1"/>
</dbReference>
<protein>
    <recommendedName>
        <fullName evidence="3">RecQ-mediated genome instability protein 1</fullName>
    </recommendedName>
</protein>
<dbReference type="InterPro" id="IPR013894">
    <property type="entry name" value="RMI1_OB"/>
</dbReference>
<dbReference type="InterPro" id="IPR042470">
    <property type="entry name" value="RMI1_N_C_sf"/>
</dbReference>
<comment type="similarity">
    <text evidence="2">Belongs to the RMI1 family.</text>
</comment>
<comment type="subcellular location">
    <subcellularLocation>
        <location evidence="1">Nucleus</location>
    </subcellularLocation>
</comment>
<dbReference type="GO" id="GO:0000724">
    <property type="term" value="P:double-strand break repair via homologous recombination"/>
    <property type="evidence" value="ECO:0007669"/>
    <property type="project" value="TreeGrafter"/>
</dbReference>
<dbReference type="Proteomes" id="UP000092461">
    <property type="component" value="Unassembled WGS sequence"/>
</dbReference>
<evidence type="ECO:0000256" key="5">
    <source>
        <dbReference type="ARBA" id="ARBA00023242"/>
    </source>
</evidence>
<keyword evidence="4" id="KW-0235">DNA replication</keyword>
<evidence type="ECO:0000256" key="6">
    <source>
        <dbReference type="ARBA" id="ARBA00024977"/>
    </source>
</evidence>
<feature type="domain" description="RMI1 N-terminal" evidence="10">
    <location>
        <begin position="18"/>
        <end position="60"/>
    </location>
</feature>
<dbReference type="InterPro" id="IPR044881">
    <property type="entry name" value="RMI1_N_N_sf"/>
</dbReference>
<dbReference type="EnsemblMetazoa" id="LLOJ005378-RA">
    <property type="protein sequence ID" value="LLOJ005378-PA"/>
    <property type="gene ID" value="LLOJ005378"/>
</dbReference>
<dbReference type="SMART" id="SM01161">
    <property type="entry name" value="DUF1767"/>
    <property type="match status" value="1"/>
</dbReference>
<evidence type="ECO:0000259" key="8">
    <source>
        <dbReference type="Pfam" id="PF08585"/>
    </source>
</evidence>
<evidence type="ECO:0000256" key="3">
    <source>
        <dbReference type="ARBA" id="ARBA00018987"/>
    </source>
</evidence>
<dbReference type="VEuPathDB" id="VectorBase:LLOJ005378"/>